<organism evidence="2 3">
    <name type="scientific">Dactylonectria macrodidyma</name>
    <dbReference type="NCBI Taxonomy" id="307937"/>
    <lineage>
        <taxon>Eukaryota</taxon>
        <taxon>Fungi</taxon>
        <taxon>Dikarya</taxon>
        <taxon>Ascomycota</taxon>
        <taxon>Pezizomycotina</taxon>
        <taxon>Sordariomycetes</taxon>
        <taxon>Hypocreomycetidae</taxon>
        <taxon>Hypocreales</taxon>
        <taxon>Nectriaceae</taxon>
        <taxon>Dactylonectria</taxon>
    </lineage>
</organism>
<accession>A0A9P9DFZ5</accession>
<protein>
    <submittedName>
        <fullName evidence="2">Uncharacterized protein</fullName>
    </submittedName>
</protein>
<comment type="caution">
    <text evidence="2">The sequence shown here is derived from an EMBL/GenBank/DDBJ whole genome shotgun (WGS) entry which is preliminary data.</text>
</comment>
<reference evidence="2" key="1">
    <citation type="journal article" date="2021" name="Nat. Commun.">
        <title>Genetic determinants of endophytism in the Arabidopsis root mycobiome.</title>
        <authorList>
            <person name="Mesny F."/>
            <person name="Miyauchi S."/>
            <person name="Thiergart T."/>
            <person name="Pickel B."/>
            <person name="Atanasova L."/>
            <person name="Karlsson M."/>
            <person name="Huettel B."/>
            <person name="Barry K.W."/>
            <person name="Haridas S."/>
            <person name="Chen C."/>
            <person name="Bauer D."/>
            <person name="Andreopoulos W."/>
            <person name="Pangilinan J."/>
            <person name="LaButti K."/>
            <person name="Riley R."/>
            <person name="Lipzen A."/>
            <person name="Clum A."/>
            <person name="Drula E."/>
            <person name="Henrissat B."/>
            <person name="Kohler A."/>
            <person name="Grigoriev I.V."/>
            <person name="Martin F.M."/>
            <person name="Hacquard S."/>
        </authorList>
    </citation>
    <scope>NUCLEOTIDE SEQUENCE</scope>
    <source>
        <strain evidence="2">MPI-CAGE-AT-0147</strain>
    </source>
</reference>
<dbReference type="Proteomes" id="UP000738349">
    <property type="component" value="Unassembled WGS sequence"/>
</dbReference>
<dbReference type="EMBL" id="JAGMUV010000027">
    <property type="protein sequence ID" value="KAH7118312.1"/>
    <property type="molecule type" value="Genomic_DNA"/>
</dbReference>
<dbReference type="AlphaFoldDB" id="A0A9P9DFZ5"/>
<dbReference type="OrthoDB" id="5103739at2759"/>
<evidence type="ECO:0000313" key="3">
    <source>
        <dbReference type="Proteomes" id="UP000738349"/>
    </source>
</evidence>
<sequence>MSSPTLEAITNVRNVVAEAALMHREREAFSADRLSRIERYGKRRKIGQRVRPSGDFITSVGFPDIQAQHEASLAAAEVKEQRSQLRSTRAIIIQEINALKASWREENESRRTQSRPRLTFNQWLDQTENSSQFITLESQRKEHTDILNERPRRAFSDAQEQPLRAPRPIIAMDQSAWPDSGDEVEFRGIGPFEDDDDDVELIGLDEQGGDDLVGLGTPLGITSSPPLDPLDPADDSNDDNLTLPQLPVITPKISGYQRVRNVIRKCRKEQINVDTGATSS</sequence>
<gene>
    <name evidence="2" type="ORF">EDB81DRAFT_861861</name>
</gene>
<evidence type="ECO:0000256" key="1">
    <source>
        <dbReference type="SAM" id="MobiDB-lite"/>
    </source>
</evidence>
<evidence type="ECO:0000313" key="2">
    <source>
        <dbReference type="EMBL" id="KAH7118312.1"/>
    </source>
</evidence>
<name>A0A9P9DFZ5_9HYPO</name>
<keyword evidence="3" id="KW-1185">Reference proteome</keyword>
<proteinExistence type="predicted"/>
<feature type="region of interest" description="Disordered" evidence="1">
    <location>
        <begin position="218"/>
        <end position="245"/>
    </location>
</feature>